<reference evidence="4 5" key="1">
    <citation type="submission" date="2023-08" db="EMBL/GenBank/DDBJ databases">
        <title>Genome sequence of Thermaerobacter compostii strain Ins1, a spore-forming filamentous bacterium isolated from a deep geothermal reservoir.</title>
        <authorList>
            <person name="Bregnard D."/>
            <person name="Gonzalez D."/>
            <person name="Junier P."/>
        </authorList>
    </citation>
    <scope>NUCLEOTIDE SEQUENCE [LARGE SCALE GENOMIC DNA]</scope>
    <source>
        <strain evidence="4 5">Ins1</strain>
    </source>
</reference>
<feature type="compositionally biased region" description="Low complexity" evidence="1">
    <location>
        <begin position="60"/>
        <end position="73"/>
    </location>
</feature>
<dbReference type="PANTHER" id="PTHR47618">
    <property type="entry name" value="BIFUNCTIONAL OLIGORIBONUCLEASE AND PAP PHOSPHATASE NRNA"/>
    <property type="match status" value="1"/>
</dbReference>
<sequence>MVGDRGGAMGPEGARGTASGGSAGPAGEGGPEAVVGRHPVGGRPDPHTPSPAAVPPPGERPVTAAGAGAAAAAGEGGGGADVPPGNGGFAQVVAALRAGRRFALFLHLSPDGDSIGSTLALGLALERLGKRTIWVGADLPGEAYRFLPGGDRFRLWNEVEEDWSQYDAAILLDCADLDRVGPARSAIERIGRIINVDHHPSNRRYGDVNYIEPSAAAVGEITARLIDALGVPLDAAMAYGIYTAILTDTGSFQYENTRPETLRLAARLLELGVEPQRVAQSVFEQRPLRVLRLLREALGTLEVGAGGRLAWMTVSRAMMDRVGAQRGDTEGFVNYPRSLAGVEVALLFVEEPDGRVRVSWRSSHEVDVSQLAARFGGGGHARAAGCTLPGPLDKVRVQVLRDVVRHLEERAASGGPAPDAGRGGVAGREERP</sequence>
<dbReference type="SUPFAM" id="SSF64182">
    <property type="entry name" value="DHH phosphoesterases"/>
    <property type="match status" value="1"/>
</dbReference>
<feature type="domain" description="DHHA1" evidence="3">
    <location>
        <begin position="323"/>
        <end position="397"/>
    </location>
</feature>
<dbReference type="EC" id="3.1.3.7" evidence="4"/>
<dbReference type="InterPro" id="IPR051319">
    <property type="entry name" value="Oligoribo/pAp-PDE_c-di-AMP_PDE"/>
</dbReference>
<dbReference type="Pfam" id="PF02272">
    <property type="entry name" value="DHHA1"/>
    <property type="match status" value="1"/>
</dbReference>
<dbReference type="Pfam" id="PF01368">
    <property type="entry name" value="DHH"/>
    <property type="match status" value="1"/>
</dbReference>
<feature type="compositionally biased region" description="Pro residues" evidence="1">
    <location>
        <begin position="47"/>
        <end position="59"/>
    </location>
</feature>
<dbReference type="PANTHER" id="PTHR47618:SF1">
    <property type="entry name" value="BIFUNCTIONAL OLIGORIBONUCLEASE AND PAP PHOSPHATASE NRNA"/>
    <property type="match status" value="1"/>
</dbReference>
<organism evidence="4 5">
    <name type="scientific">Thermaerobacter composti</name>
    <dbReference type="NCBI Taxonomy" id="554949"/>
    <lineage>
        <taxon>Bacteria</taxon>
        <taxon>Bacillati</taxon>
        <taxon>Bacillota</taxon>
        <taxon>Clostridia</taxon>
        <taxon>Eubacteriales</taxon>
        <taxon>Clostridiales Family XVII. Incertae Sedis</taxon>
        <taxon>Thermaerobacter</taxon>
    </lineage>
</organism>
<feature type="domain" description="DDH" evidence="2">
    <location>
        <begin position="103"/>
        <end position="245"/>
    </location>
</feature>
<keyword evidence="4" id="KW-0378">Hydrolase</keyword>
<evidence type="ECO:0000259" key="3">
    <source>
        <dbReference type="Pfam" id="PF02272"/>
    </source>
</evidence>
<dbReference type="GO" id="GO:0008441">
    <property type="term" value="F:3'(2'),5'-bisphosphate nucleotidase activity"/>
    <property type="evidence" value="ECO:0007669"/>
    <property type="project" value="UniProtKB-EC"/>
</dbReference>
<dbReference type="EMBL" id="CP132508">
    <property type="protein sequence ID" value="WPD20008.1"/>
    <property type="molecule type" value="Genomic_DNA"/>
</dbReference>
<feature type="compositionally biased region" description="Gly residues" evidence="1">
    <location>
        <begin position="1"/>
        <end position="10"/>
    </location>
</feature>
<gene>
    <name evidence="4" type="ORF">Q5761_05025</name>
</gene>
<feature type="region of interest" description="Disordered" evidence="1">
    <location>
        <begin position="408"/>
        <end position="432"/>
    </location>
</feature>
<evidence type="ECO:0000256" key="1">
    <source>
        <dbReference type="SAM" id="MobiDB-lite"/>
    </source>
</evidence>
<name>A0ABZ0QR98_9FIRM</name>
<accession>A0ABZ0QR98</accession>
<dbReference type="InterPro" id="IPR003156">
    <property type="entry name" value="DHHA1_dom"/>
</dbReference>
<dbReference type="Proteomes" id="UP001304683">
    <property type="component" value="Chromosome"/>
</dbReference>
<dbReference type="Gene3D" id="3.10.310.30">
    <property type="match status" value="1"/>
</dbReference>
<evidence type="ECO:0000313" key="4">
    <source>
        <dbReference type="EMBL" id="WPD20008.1"/>
    </source>
</evidence>
<dbReference type="InterPro" id="IPR038763">
    <property type="entry name" value="DHH_sf"/>
</dbReference>
<evidence type="ECO:0000259" key="2">
    <source>
        <dbReference type="Pfam" id="PF01368"/>
    </source>
</evidence>
<keyword evidence="5" id="KW-1185">Reference proteome</keyword>
<feature type="region of interest" description="Disordered" evidence="1">
    <location>
        <begin position="1"/>
        <end position="79"/>
    </location>
</feature>
<dbReference type="Gene3D" id="3.90.1640.10">
    <property type="entry name" value="inorganic pyrophosphatase (n-terminal core)"/>
    <property type="match status" value="1"/>
</dbReference>
<feature type="compositionally biased region" description="Gly residues" evidence="1">
    <location>
        <begin position="18"/>
        <end position="30"/>
    </location>
</feature>
<protein>
    <submittedName>
        <fullName evidence="4">Bifunctional oligoribonuclease/PAP phosphatase NrnA</fullName>
        <ecNumber evidence="4">3.1.3.7</ecNumber>
    </submittedName>
</protein>
<dbReference type="InterPro" id="IPR001667">
    <property type="entry name" value="DDH_dom"/>
</dbReference>
<evidence type="ECO:0000313" key="5">
    <source>
        <dbReference type="Proteomes" id="UP001304683"/>
    </source>
</evidence>
<proteinExistence type="predicted"/>
<dbReference type="RefSeq" id="WP_318751418.1">
    <property type="nucleotide sequence ID" value="NZ_CP132508.1"/>
</dbReference>